<dbReference type="Proteomes" id="UP000439903">
    <property type="component" value="Unassembled WGS sequence"/>
</dbReference>
<organism evidence="2 3">
    <name type="scientific">Gigaspora margarita</name>
    <dbReference type="NCBI Taxonomy" id="4874"/>
    <lineage>
        <taxon>Eukaryota</taxon>
        <taxon>Fungi</taxon>
        <taxon>Fungi incertae sedis</taxon>
        <taxon>Mucoromycota</taxon>
        <taxon>Glomeromycotina</taxon>
        <taxon>Glomeromycetes</taxon>
        <taxon>Diversisporales</taxon>
        <taxon>Gigasporaceae</taxon>
        <taxon>Gigaspora</taxon>
    </lineage>
</organism>
<gene>
    <name evidence="2" type="ORF">F8M41_013885</name>
</gene>
<keyword evidence="1" id="KW-0472">Membrane</keyword>
<accession>A0A8H4AS91</accession>
<dbReference type="PANTHER" id="PTHR46432">
    <property type="entry name" value="F-BOX ONLY PROTEIN 42"/>
    <property type="match status" value="1"/>
</dbReference>
<keyword evidence="1" id="KW-1133">Transmembrane helix</keyword>
<feature type="transmembrane region" description="Helical" evidence="1">
    <location>
        <begin position="133"/>
        <end position="155"/>
    </location>
</feature>
<dbReference type="Pfam" id="PF24681">
    <property type="entry name" value="Kelch_KLHDC2_KLHL20_DRC7"/>
    <property type="match status" value="1"/>
</dbReference>
<comment type="caution">
    <text evidence="2">The sequence shown here is derived from an EMBL/GenBank/DDBJ whole genome shotgun (WGS) entry which is preliminary data.</text>
</comment>
<dbReference type="OrthoDB" id="432528at2759"/>
<name>A0A8H4AS91_GIGMA</name>
<sequence>MLPKFKQTTGASIDSRAGHTAVLTQNGRILIYGGSTINYTQVSPDLVVLDINTWEWSIPNILQKDAPPSLVHSATIYENYMIISFGLQISQLSPARINYVYVLDIRNYTWATVATINNLKSIPVPTNPSIPTLIIVTSVTGIILIGSVIAGIFIYKKRKERCHSIATPVSK</sequence>
<evidence type="ECO:0000313" key="2">
    <source>
        <dbReference type="EMBL" id="KAF0526949.1"/>
    </source>
</evidence>
<protein>
    <submittedName>
        <fullName evidence="2">Galactose oxidase</fullName>
    </submittedName>
</protein>
<dbReference type="GO" id="GO:0019005">
    <property type="term" value="C:SCF ubiquitin ligase complex"/>
    <property type="evidence" value="ECO:0007669"/>
    <property type="project" value="TreeGrafter"/>
</dbReference>
<dbReference type="InterPro" id="IPR011043">
    <property type="entry name" value="Gal_Oxase/kelch_b-propeller"/>
</dbReference>
<reference evidence="2 3" key="1">
    <citation type="journal article" date="2019" name="Environ. Microbiol.">
        <title>At the nexus of three kingdoms: the genome of the mycorrhizal fungus Gigaspora margarita provides insights into plant, endobacterial and fungal interactions.</title>
        <authorList>
            <person name="Venice F."/>
            <person name="Ghignone S."/>
            <person name="Salvioli di Fossalunga A."/>
            <person name="Amselem J."/>
            <person name="Novero M."/>
            <person name="Xianan X."/>
            <person name="Sedzielewska Toro K."/>
            <person name="Morin E."/>
            <person name="Lipzen A."/>
            <person name="Grigoriev I.V."/>
            <person name="Henrissat B."/>
            <person name="Martin F.M."/>
            <person name="Bonfante P."/>
        </authorList>
    </citation>
    <scope>NUCLEOTIDE SEQUENCE [LARGE SCALE GENOMIC DNA]</scope>
    <source>
        <strain evidence="2 3">BEG34</strain>
    </source>
</reference>
<keyword evidence="3" id="KW-1185">Reference proteome</keyword>
<proteinExistence type="predicted"/>
<keyword evidence="1" id="KW-0812">Transmembrane</keyword>
<dbReference type="InterPro" id="IPR015915">
    <property type="entry name" value="Kelch-typ_b-propeller"/>
</dbReference>
<evidence type="ECO:0000313" key="3">
    <source>
        <dbReference type="Proteomes" id="UP000439903"/>
    </source>
</evidence>
<dbReference type="PANTHER" id="PTHR46432:SF1">
    <property type="entry name" value="F-BOX ONLY PROTEIN 42"/>
    <property type="match status" value="1"/>
</dbReference>
<dbReference type="GO" id="GO:1990756">
    <property type="term" value="F:ubiquitin-like ligase-substrate adaptor activity"/>
    <property type="evidence" value="ECO:0007669"/>
    <property type="project" value="TreeGrafter"/>
</dbReference>
<evidence type="ECO:0000256" key="1">
    <source>
        <dbReference type="SAM" id="Phobius"/>
    </source>
</evidence>
<dbReference type="InterPro" id="IPR052821">
    <property type="entry name" value="F-box_only_SRC"/>
</dbReference>
<dbReference type="SUPFAM" id="SSF50965">
    <property type="entry name" value="Galactose oxidase, central domain"/>
    <property type="match status" value="1"/>
</dbReference>
<dbReference type="EMBL" id="WTPW01000283">
    <property type="protein sequence ID" value="KAF0526949.1"/>
    <property type="molecule type" value="Genomic_DNA"/>
</dbReference>
<dbReference type="Gene3D" id="2.120.10.80">
    <property type="entry name" value="Kelch-type beta propeller"/>
    <property type="match status" value="1"/>
</dbReference>
<dbReference type="AlphaFoldDB" id="A0A8H4AS91"/>